<keyword evidence="1" id="KW-1133">Transmembrane helix</keyword>
<geneLocation type="mitochondrion" evidence="2"/>
<feature type="transmembrane region" description="Helical" evidence="1">
    <location>
        <begin position="124"/>
        <end position="148"/>
    </location>
</feature>
<accession>A0A6M8TYA0</accession>
<sequence>MLILFLKSAVFSLVFLVPLMVQPLSLGLLVMMVSFLLSLMVGYMFISWFGFLLFLIYIGGLLVMFSYVIVLMPNNYFFSKNIIIYFFFSFFMFFFIVFMTYYYSVFIMDFFNMQDSAFLLVSDYFCVMFLFLSLVLFYALLIVVKICYFHGGPLRPFSF</sequence>
<dbReference type="AlphaFoldDB" id="A0A6M8TYA0"/>
<keyword evidence="1" id="KW-0812">Transmembrane</keyword>
<keyword evidence="1" id="KW-0472">Membrane</keyword>
<reference evidence="2" key="1">
    <citation type="journal article" date="2020" name="Mitochondrial DNA Part B Resour">
        <title>Characterization and phylogenetic analysis of the complete mitochondrial genome of the marine ribbon worm Cephalothrix species (nemertea: Palaeonemertea).</title>
        <authorList>
            <person name="Nam S.-E."/>
            <person name="Rhee J.-S."/>
        </authorList>
    </citation>
    <scope>NUCLEOTIDE SEQUENCE</scope>
</reference>
<feature type="transmembrane region" description="Helical" evidence="1">
    <location>
        <begin position="82"/>
        <end position="104"/>
    </location>
</feature>
<gene>
    <name evidence="2" type="primary">ND6</name>
</gene>
<name>A0A6M8TYA0_9BILA</name>
<organism evidence="2">
    <name type="scientific">Cephalothrix sp. BMK-2020</name>
    <dbReference type="NCBI Taxonomy" id="2741703"/>
    <lineage>
        <taxon>Eukaryota</taxon>
        <taxon>Metazoa</taxon>
        <taxon>Spiralia</taxon>
        <taxon>Lophotrochozoa</taxon>
        <taxon>Nemertea</taxon>
        <taxon>Palaeonemertea</taxon>
        <taxon>Archinemertea</taxon>
        <taxon>Cephalotrichidae</taxon>
        <taxon>Cephalothrix</taxon>
    </lineage>
</organism>
<feature type="transmembrane region" description="Helical" evidence="1">
    <location>
        <begin position="12"/>
        <end position="39"/>
    </location>
</feature>
<keyword evidence="2" id="KW-0496">Mitochondrion</keyword>
<proteinExistence type="predicted"/>
<dbReference type="EMBL" id="MT302207">
    <property type="protein sequence ID" value="QKJ80228.1"/>
    <property type="molecule type" value="Genomic_DNA"/>
</dbReference>
<evidence type="ECO:0000313" key="2">
    <source>
        <dbReference type="EMBL" id="QKJ80228.1"/>
    </source>
</evidence>
<reference evidence="2" key="2">
    <citation type="submission" date="2020-04" db="EMBL/GenBank/DDBJ databases">
        <authorList>
            <person name="Kim B.-M."/>
            <person name="Rhee J.-S."/>
        </authorList>
    </citation>
    <scope>NUCLEOTIDE SEQUENCE</scope>
</reference>
<evidence type="ECO:0000256" key="1">
    <source>
        <dbReference type="SAM" id="Phobius"/>
    </source>
</evidence>
<protein>
    <submittedName>
        <fullName evidence="2">NADH dehydrogenase subunit 6</fullName>
    </submittedName>
</protein>
<feature type="transmembrane region" description="Helical" evidence="1">
    <location>
        <begin position="45"/>
        <end position="70"/>
    </location>
</feature>